<reference evidence="18" key="1">
    <citation type="submission" date="2025-08" db="UniProtKB">
        <authorList>
            <consortium name="RefSeq"/>
        </authorList>
    </citation>
    <scope>IDENTIFICATION</scope>
    <source>
        <tissue evidence="18">Blood</tissue>
    </source>
</reference>
<evidence type="ECO:0000256" key="2">
    <source>
        <dbReference type="ARBA" id="ARBA00006656"/>
    </source>
</evidence>
<dbReference type="GO" id="GO:0051094">
    <property type="term" value="P:positive regulation of developmental process"/>
    <property type="evidence" value="ECO:0007669"/>
    <property type="project" value="UniProtKB-ARBA"/>
</dbReference>
<dbReference type="PROSITE" id="PS51362">
    <property type="entry name" value="TGF_BETA_2"/>
    <property type="match status" value="1"/>
</dbReference>
<keyword evidence="12" id="KW-0891">Chondrogenesis</keyword>
<evidence type="ECO:0000256" key="13">
    <source>
        <dbReference type="RuleBase" id="RU000354"/>
    </source>
</evidence>
<keyword evidence="4" id="KW-0202">Cytokine</keyword>
<sequence>MVSGNLPVLAILLMPLVLWGSEDPQLATAPGIGKADPKQVPIQSLQAILLRRLGLQRRPQPKPGLPVPQYLLDLYHFCLGKVLASFSDLERPFLEERARTANTVRAFHHVENLDPVPEIAGSSFYFLFNLTLLPEEEELTALELRLYHSQKERGGFHISIYHAMDPPSVSKNRSGLLVRKFLAFTQPKWESFEVTAAFKRSKEQKSHHIGILVEVEHSNSSHELWHQAPLRARRSPGEEAAQWALERPLLVTYSHDRKGQPLTHGKRPSKSQPNRLTQRGGRRTLKTPASRSKRKSLKPKTKASVRCRRHRLFVDFKEVGWNDWIVAPSGYHAFYCSGECRFPLADHMNTSSHAVVQTMLNSMNSRVPRACCIPTDLSPIAMLYLDQYDMVVLKTYQDMVVEGCGCR</sequence>
<dbReference type="InterPro" id="IPR015615">
    <property type="entry name" value="TGF-beta-rel"/>
</dbReference>
<keyword evidence="9 13" id="KW-0339">Growth factor</keyword>
<organism evidence="17 18">
    <name type="scientific">Eublepharis macularius</name>
    <name type="common">Leopard gecko</name>
    <name type="synonym">Cyrtodactylus macularius</name>
    <dbReference type="NCBI Taxonomy" id="481883"/>
    <lineage>
        <taxon>Eukaryota</taxon>
        <taxon>Metazoa</taxon>
        <taxon>Chordata</taxon>
        <taxon>Craniata</taxon>
        <taxon>Vertebrata</taxon>
        <taxon>Euteleostomi</taxon>
        <taxon>Lepidosauria</taxon>
        <taxon>Squamata</taxon>
        <taxon>Bifurcata</taxon>
        <taxon>Gekkota</taxon>
        <taxon>Eublepharidae</taxon>
        <taxon>Eublepharinae</taxon>
        <taxon>Eublepharis</taxon>
    </lineage>
</organism>
<dbReference type="GO" id="GO:0001503">
    <property type="term" value="P:ossification"/>
    <property type="evidence" value="ECO:0007669"/>
    <property type="project" value="UniProtKB-KW"/>
</dbReference>
<protein>
    <submittedName>
        <fullName evidence="18">Bone morphogenetic protein 4-like</fullName>
    </submittedName>
</protein>
<dbReference type="SMART" id="SM00204">
    <property type="entry name" value="TGFB"/>
    <property type="match status" value="1"/>
</dbReference>
<evidence type="ECO:0000313" key="18">
    <source>
        <dbReference type="RefSeq" id="XP_054856005.1"/>
    </source>
</evidence>
<evidence type="ECO:0000256" key="8">
    <source>
        <dbReference type="ARBA" id="ARBA00022855"/>
    </source>
</evidence>
<feature type="region of interest" description="Disordered" evidence="14">
    <location>
        <begin position="255"/>
        <end position="303"/>
    </location>
</feature>
<dbReference type="Pfam" id="PF00688">
    <property type="entry name" value="TGFb_propeptide"/>
    <property type="match status" value="1"/>
</dbReference>
<keyword evidence="17" id="KW-1185">Reference proteome</keyword>
<evidence type="ECO:0000256" key="4">
    <source>
        <dbReference type="ARBA" id="ARBA00022514"/>
    </source>
</evidence>
<keyword evidence="10" id="KW-1015">Disulfide bond</keyword>
<dbReference type="InterPro" id="IPR001839">
    <property type="entry name" value="TGF-b_C"/>
</dbReference>
<evidence type="ECO:0000256" key="10">
    <source>
        <dbReference type="ARBA" id="ARBA00023157"/>
    </source>
</evidence>
<dbReference type="GO" id="GO:0005125">
    <property type="term" value="F:cytokine activity"/>
    <property type="evidence" value="ECO:0007669"/>
    <property type="project" value="UniProtKB-KW"/>
</dbReference>
<evidence type="ECO:0000256" key="11">
    <source>
        <dbReference type="ARBA" id="ARBA00023180"/>
    </source>
</evidence>
<dbReference type="GO" id="GO:0030154">
    <property type="term" value="P:cell differentiation"/>
    <property type="evidence" value="ECO:0007669"/>
    <property type="project" value="UniProtKB-KW"/>
</dbReference>
<evidence type="ECO:0000256" key="5">
    <source>
        <dbReference type="ARBA" id="ARBA00022525"/>
    </source>
</evidence>
<keyword evidence="11" id="KW-0325">Glycoprotein</keyword>
<evidence type="ECO:0000256" key="15">
    <source>
        <dbReference type="SAM" id="SignalP"/>
    </source>
</evidence>
<dbReference type="GO" id="GO:0005615">
    <property type="term" value="C:extracellular space"/>
    <property type="evidence" value="ECO:0007669"/>
    <property type="project" value="UniProtKB-KW"/>
</dbReference>
<dbReference type="GO" id="GO:0051216">
    <property type="term" value="P:cartilage development"/>
    <property type="evidence" value="ECO:0007669"/>
    <property type="project" value="UniProtKB-KW"/>
</dbReference>
<keyword evidence="5" id="KW-0964">Secreted</keyword>
<name>A0AA97KH76_EUBMA</name>
<evidence type="ECO:0000256" key="3">
    <source>
        <dbReference type="ARBA" id="ARBA00022473"/>
    </source>
</evidence>
<evidence type="ECO:0000256" key="6">
    <source>
        <dbReference type="ARBA" id="ARBA00022685"/>
    </source>
</evidence>
<dbReference type="PROSITE" id="PS00250">
    <property type="entry name" value="TGF_BETA_1"/>
    <property type="match status" value="1"/>
</dbReference>
<dbReference type="Gene3D" id="2.10.90.10">
    <property type="entry name" value="Cystine-knot cytokines"/>
    <property type="match status" value="1"/>
</dbReference>
<evidence type="ECO:0000256" key="14">
    <source>
        <dbReference type="SAM" id="MobiDB-lite"/>
    </source>
</evidence>
<dbReference type="GO" id="GO:0008083">
    <property type="term" value="F:growth factor activity"/>
    <property type="evidence" value="ECO:0007669"/>
    <property type="project" value="UniProtKB-KW"/>
</dbReference>
<evidence type="ECO:0000313" key="17">
    <source>
        <dbReference type="Proteomes" id="UP001190640"/>
    </source>
</evidence>
<evidence type="ECO:0000256" key="1">
    <source>
        <dbReference type="ARBA" id="ARBA00004613"/>
    </source>
</evidence>
<dbReference type="Pfam" id="PF00019">
    <property type="entry name" value="TGF_beta"/>
    <property type="match status" value="1"/>
</dbReference>
<keyword evidence="7" id="KW-0221">Differentiation</keyword>
<dbReference type="GeneID" id="129343674"/>
<dbReference type="AlphaFoldDB" id="A0AA97KH76"/>
<dbReference type="PANTHER" id="PTHR11848">
    <property type="entry name" value="TGF-BETA FAMILY"/>
    <property type="match status" value="1"/>
</dbReference>
<gene>
    <name evidence="18" type="primary">LOC129343674</name>
</gene>
<dbReference type="FunFam" id="2.10.90.10:FF:000103">
    <property type="entry name" value="Bone morphogenetic protein 16"/>
    <property type="match status" value="1"/>
</dbReference>
<evidence type="ECO:0000256" key="12">
    <source>
        <dbReference type="ARBA" id="ARBA00023188"/>
    </source>
</evidence>
<keyword evidence="8" id="KW-0892">Osteogenesis</keyword>
<keyword evidence="15" id="KW-0732">Signal</keyword>
<feature type="compositionally biased region" description="Basic residues" evidence="14">
    <location>
        <begin position="280"/>
        <end position="303"/>
    </location>
</feature>
<dbReference type="InterPro" id="IPR001111">
    <property type="entry name" value="TGF-b_propeptide"/>
</dbReference>
<dbReference type="GO" id="GO:0051240">
    <property type="term" value="P:positive regulation of multicellular organismal process"/>
    <property type="evidence" value="ECO:0007669"/>
    <property type="project" value="UniProtKB-ARBA"/>
</dbReference>
<dbReference type="PANTHER" id="PTHR11848:SF143">
    <property type="entry name" value="BONE MORPHOGENETIC PROTEIN 2"/>
    <property type="match status" value="1"/>
</dbReference>
<feature type="chain" id="PRO_5041641325" evidence="15">
    <location>
        <begin position="21"/>
        <end position="407"/>
    </location>
</feature>
<keyword evidence="6" id="KW-0165">Cleavage on pair of basic residues</keyword>
<feature type="domain" description="TGF-beta family profile" evidence="16">
    <location>
        <begin position="291"/>
        <end position="407"/>
    </location>
</feature>
<dbReference type="Gene3D" id="2.60.120.970">
    <property type="match status" value="1"/>
</dbReference>
<dbReference type="InterPro" id="IPR017948">
    <property type="entry name" value="TGFb_CS"/>
</dbReference>
<dbReference type="Proteomes" id="UP001190640">
    <property type="component" value="Chromosome 15"/>
</dbReference>
<dbReference type="RefSeq" id="XP_054856005.1">
    <property type="nucleotide sequence ID" value="XM_055000030.1"/>
</dbReference>
<accession>A0AA97KH76</accession>
<dbReference type="SUPFAM" id="SSF57501">
    <property type="entry name" value="Cystine-knot cytokines"/>
    <property type="match status" value="1"/>
</dbReference>
<proteinExistence type="inferred from homology"/>
<dbReference type="KEGG" id="emc:129343674"/>
<feature type="signal peptide" evidence="15">
    <location>
        <begin position="1"/>
        <end position="20"/>
    </location>
</feature>
<evidence type="ECO:0000259" key="16">
    <source>
        <dbReference type="PROSITE" id="PS51362"/>
    </source>
</evidence>
<evidence type="ECO:0000256" key="9">
    <source>
        <dbReference type="ARBA" id="ARBA00023030"/>
    </source>
</evidence>
<comment type="subcellular location">
    <subcellularLocation>
        <location evidence="1">Secreted</location>
    </subcellularLocation>
</comment>
<dbReference type="InterPro" id="IPR029034">
    <property type="entry name" value="Cystine-knot_cytokine"/>
</dbReference>
<comment type="similarity">
    <text evidence="2 13">Belongs to the TGF-beta family.</text>
</comment>
<keyword evidence="3" id="KW-0217">Developmental protein</keyword>
<evidence type="ECO:0000256" key="7">
    <source>
        <dbReference type="ARBA" id="ARBA00022782"/>
    </source>
</evidence>